<dbReference type="Gene3D" id="2.60.40.1190">
    <property type="match status" value="1"/>
</dbReference>
<evidence type="ECO:0000256" key="1">
    <source>
        <dbReference type="ARBA" id="ARBA00008875"/>
    </source>
</evidence>
<feature type="domain" description="Glycosyl hydrolases family 39 N-terminal catalytic" evidence="5">
    <location>
        <begin position="410"/>
        <end position="612"/>
    </location>
</feature>
<accession>A0A7M4DNN7</accession>
<evidence type="ECO:0000313" key="7">
    <source>
        <dbReference type="Proteomes" id="UP000419743"/>
    </source>
</evidence>
<dbReference type="Gene3D" id="3.20.20.80">
    <property type="entry name" value="Glycosidases"/>
    <property type="match status" value="1"/>
</dbReference>
<gene>
    <name evidence="6" type="ORF">HALOF300_03768</name>
</gene>
<dbReference type="PANTHER" id="PTHR12631">
    <property type="entry name" value="ALPHA-L-IDURONIDASE"/>
    <property type="match status" value="1"/>
</dbReference>
<feature type="chain" id="PRO_5029764165" description="Glycosyl hydrolases family 39 N-terminal catalytic domain-containing protein" evidence="4">
    <location>
        <begin position="28"/>
        <end position="1188"/>
    </location>
</feature>
<evidence type="ECO:0000256" key="4">
    <source>
        <dbReference type="SAM" id="SignalP"/>
    </source>
</evidence>
<dbReference type="RefSeq" id="WP_156742418.1">
    <property type="nucleotide sequence ID" value="NZ_CACRYJ010000055.1"/>
</dbReference>
<keyword evidence="3" id="KW-0326">Glycosidase</keyword>
<evidence type="ECO:0000256" key="2">
    <source>
        <dbReference type="ARBA" id="ARBA00022801"/>
    </source>
</evidence>
<evidence type="ECO:0000313" key="6">
    <source>
        <dbReference type="EMBL" id="VZO39068.1"/>
    </source>
</evidence>
<dbReference type="InterPro" id="IPR051923">
    <property type="entry name" value="Glycosyl_Hydrolase_39"/>
</dbReference>
<evidence type="ECO:0000256" key="3">
    <source>
        <dbReference type="ARBA" id="ARBA00023295"/>
    </source>
</evidence>
<protein>
    <recommendedName>
        <fullName evidence="5">Glycosyl hydrolases family 39 N-terminal catalytic domain-containing protein</fullName>
    </recommendedName>
</protein>
<dbReference type="CDD" id="cd09621">
    <property type="entry name" value="CBM9_like_5"/>
    <property type="match status" value="1"/>
</dbReference>
<keyword evidence="7" id="KW-1185">Reference proteome</keyword>
<dbReference type="AlphaFoldDB" id="A0A7M4DNN7"/>
<dbReference type="GO" id="GO:0004553">
    <property type="term" value="F:hydrolase activity, hydrolyzing O-glycosyl compounds"/>
    <property type="evidence" value="ECO:0007669"/>
    <property type="project" value="TreeGrafter"/>
</dbReference>
<organism evidence="6 7">
    <name type="scientific">Occultella aeris</name>
    <dbReference type="NCBI Taxonomy" id="2761496"/>
    <lineage>
        <taxon>Bacteria</taxon>
        <taxon>Bacillati</taxon>
        <taxon>Actinomycetota</taxon>
        <taxon>Actinomycetes</taxon>
        <taxon>Micrococcales</taxon>
        <taxon>Ruaniaceae</taxon>
        <taxon>Occultella</taxon>
    </lineage>
</organism>
<dbReference type="InterPro" id="IPR017853">
    <property type="entry name" value="GH"/>
</dbReference>
<reference evidence="6 7" key="1">
    <citation type="submission" date="2019-11" db="EMBL/GenBank/DDBJ databases">
        <authorList>
            <person name="Criscuolo A."/>
        </authorList>
    </citation>
    <scope>NUCLEOTIDE SEQUENCE [LARGE SCALE GENOMIC DNA]</scope>
    <source>
        <strain evidence="6">CIP111667</strain>
    </source>
</reference>
<proteinExistence type="inferred from homology"/>
<dbReference type="SUPFAM" id="SSF51445">
    <property type="entry name" value="(Trans)glycosidases"/>
    <property type="match status" value="1"/>
</dbReference>
<comment type="caution">
    <text evidence="6">The sequence shown here is derived from an EMBL/GenBank/DDBJ whole genome shotgun (WGS) entry which is preliminary data.</text>
</comment>
<dbReference type="Proteomes" id="UP000419743">
    <property type="component" value="Unassembled WGS sequence"/>
</dbReference>
<dbReference type="SUPFAM" id="SSF49344">
    <property type="entry name" value="CBD9-like"/>
    <property type="match status" value="1"/>
</dbReference>
<dbReference type="PANTHER" id="PTHR12631:SF10">
    <property type="entry name" value="BETA-XYLOSIDASE-LIKE PROTEIN-RELATED"/>
    <property type="match status" value="1"/>
</dbReference>
<name>A0A7M4DNN7_9MICO</name>
<dbReference type="InterPro" id="IPR049166">
    <property type="entry name" value="GH39_cat"/>
</dbReference>
<comment type="similarity">
    <text evidence="1">Belongs to the glycosyl hydrolase 39 family.</text>
</comment>
<sequence>MMRHRATAVTAILALAASAVTALGATAAPLPTEPVPAATGQVVIGDFEPGSPDWDVYTTGEASGAITLATEAPASGAGHGRIEASVPTGTFELARWPGQIEATALQLQVRTADVDLVTLRLQDSTGQAHQQRVAVDPDVEGWQTLRLEDFTSGESYLHFGGADDGVWHGPLRAFSVILDTWSFREGSTAGTLDIDAVVAEVDVATAPLTLQTIARGNVFHTGDDVAVAFTGEDVVELSWTVRDAHGTVVDQGTAPAADLAGTLPIDADGPGWYTADVIGTTADGTRYVVGTDLAVLDPLPSDFVRDPRFGVATHYGQSWPLETAALVADAGFGLARDEAYWAGQETTPGQIVWQDKVVAYQDEFEDLGLGHFRVLSYGNPLYFPDEAPTTPEGREAFARYAVATVAELGVEGNYFEVWNEWNWRDLDGPAAGSAAQYVALLQVVHDAVKAEYPDAVLVGPALAPMDDWQAWFAEFVDLGGLDLVDAVSTHPYTHPNAPEGSSRFQGQYGALRTIMDENGHGDMPLLLSEVGWPTAETAVGVDEATQARLMVRGQLTAFADGAQNFTIYDFMDDGTDAGEVEHRFGIVRNTDDPRGAWVPKPAYVTSAVMNRMLAGLPYESSGDLGDDAWDVVFSDGNRTVHAAWATDPTTAAFAATGPVTVTDAYGGAVELAPDSDGLVHVSLDEEPIYVEGAVTDVSVSDAYRFDIEPEVAGTPAAGHVVVDRTGRSGIELELEPVGGESASVSVGAGQSASVDVAYLPQSSGAERTYSVLARVDGVAVTLLRTTGSPTPALSITGVHGVDADGQVLRLQVTNATPTAMTLDGVDVAVGDERTRVGEGDSVPASGTLVLSVPIAPTEPTGWTATVLTTTGTPATASGTLTPLGEPVAVPAVGVDVDGVADPAVLELAAQDVGVEEAPALPGWEGPADSSASIWLTHDDENLYLTLRAQDDVHAQPSTGGDIWQGDSVQIGLVAGAPGEDPVPQEIGVALTDAGEVVVHRWAPADVAGTPAGVSAAVIRDEGAATTTYEVAISWAEIGIDPAGRLLASTVVLNENDGSGREGWLSWGLGLAETKNVSLFNALVLAVTDEPLPPVTLRISVRAQCWGAEAVIAVHVVNTSEVPLDIRMTTDYGSHKLTATAPGASGYHGFTSGAGAVDAGSVTVAAYAWNDGQPVYERFTVPYEAVTCG</sequence>
<evidence type="ECO:0000259" key="5">
    <source>
        <dbReference type="Pfam" id="PF01229"/>
    </source>
</evidence>
<keyword evidence="2" id="KW-0378">Hydrolase</keyword>
<dbReference type="Pfam" id="PF01229">
    <property type="entry name" value="Glyco_hydro_39"/>
    <property type="match status" value="1"/>
</dbReference>
<keyword evidence="4" id="KW-0732">Signal</keyword>
<feature type="signal peptide" evidence="4">
    <location>
        <begin position="1"/>
        <end position="27"/>
    </location>
</feature>
<dbReference type="EMBL" id="CACRYJ010000055">
    <property type="protein sequence ID" value="VZO39068.1"/>
    <property type="molecule type" value="Genomic_DNA"/>
</dbReference>